<proteinExistence type="predicted"/>
<protein>
    <submittedName>
        <fullName evidence="2">Heat shock protein beta-9</fullName>
    </submittedName>
</protein>
<dbReference type="eggNOG" id="KOG3591">
    <property type="taxonomic scope" value="Eukaryota"/>
</dbReference>
<reference evidence="2 3" key="1">
    <citation type="journal article" date="2011" name="Nature">
        <title>Genome sequencing reveals insights into physiology and longevity of the naked mole rat.</title>
        <authorList>
            <person name="Kim E.B."/>
            <person name="Fang X."/>
            <person name="Fushan A.A."/>
            <person name="Huang Z."/>
            <person name="Lobanov A.V."/>
            <person name="Han L."/>
            <person name="Marino S.M."/>
            <person name="Sun X."/>
            <person name="Turanov A.A."/>
            <person name="Yang P."/>
            <person name="Yim S.H."/>
            <person name="Zhao X."/>
            <person name="Kasaikina M.V."/>
            <person name="Stoletzki N."/>
            <person name="Peng C."/>
            <person name="Polak P."/>
            <person name="Xiong Z."/>
            <person name="Kiezun A."/>
            <person name="Zhu Y."/>
            <person name="Chen Y."/>
            <person name="Kryukov G.V."/>
            <person name="Zhang Q."/>
            <person name="Peshkin L."/>
            <person name="Yang L."/>
            <person name="Bronson R.T."/>
            <person name="Buffenstein R."/>
            <person name="Wang B."/>
            <person name="Han C."/>
            <person name="Li Q."/>
            <person name="Chen L."/>
            <person name="Zhao W."/>
            <person name="Sunyaev S.R."/>
            <person name="Park T.J."/>
            <person name="Zhang G."/>
            <person name="Wang J."/>
            <person name="Gladyshev V.N."/>
        </authorList>
    </citation>
    <scope>NUCLEOTIDE SEQUENCE [LARGE SCALE GENOMIC DNA]</scope>
</reference>
<feature type="compositionally biased region" description="Pro residues" evidence="1">
    <location>
        <begin position="130"/>
        <end position="144"/>
    </location>
</feature>
<dbReference type="FunCoup" id="G5B0K6">
    <property type="interactions" value="539"/>
</dbReference>
<dbReference type="AlphaFoldDB" id="G5B0K6"/>
<dbReference type="GO" id="GO:0005737">
    <property type="term" value="C:cytoplasm"/>
    <property type="evidence" value="ECO:0007669"/>
    <property type="project" value="TreeGrafter"/>
</dbReference>
<dbReference type="InParanoid" id="G5B0K6"/>
<dbReference type="PANTHER" id="PTHR47896:SF1">
    <property type="entry name" value="HEAT SHOCK PROTEIN BETA-9"/>
    <property type="match status" value="1"/>
</dbReference>
<gene>
    <name evidence="2" type="ORF">GW7_06859</name>
</gene>
<feature type="region of interest" description="Disordered" evidence="1">
    <location>
        <begin position="128"/>
        <end position="157"/>
    </location>
</feature>
<evidence type="ECO:0000313" key="2">
    <source>
        <dbReference type="EMBL" id="EHB02817.1"/>
    </source>
</evidence>
<dbReference type="InterPro" id="IPR042940">
    <property type="entry name" value="HSPB9"/>
</dbReference>
<dbReference type="STRING" id="10181.G5B0K6"/>
<dbReference type="EMBL" id="JH167825">
    <property type="protein sequence ID" value="EHB02817.1"/>
    <property type="molecule type" value="Genomic_DNA"/>
</dbReference>
<feature type="region of interest" description="Disordered" evidence="1">
    <location>
        <begin position="1"/>
        <end position="33"/>
    </location>
</feature>
<dbReference type="PANTHER" id="PTHR47896">
    <property type="entry name" value="HEAT SHOCK PROTEIN BETA-9"/>
    <property type="match status" value="1"/>
</dbReference>
<accession>G5B0K6</accession>
<evidence type="ECO:0000313" key="3">
    <source>
        <dbReference type="Proteomes" id="UP000006813"/>
    </source>
</evidence>
<sequence length="157" mass="16972">MRCTRSRVSNDRGVASPGPSAALPEPDPGTTLLVGLLTDTSEAERDSDRAQGFQVKMDAHSFGPEELLLRVDGHSLVAGQRLEEHCDPRGSSYRLKQVYRQMQLPGHLEPAAATCSLTPSSQLWVRGPCRPLPLPEAPPDPFPSLPSQGSKKGPRPD</sequence>
<keyword evidence="2" id="KW-0346">Stress response</keyword>
<dbReference type="Proteomes" id="UP000006813">
    <property type="component" value="Unassembled WGS sequence"/>
</dbReference>
<organism evidence="2 3">
    <name type="scientific">Heterocephalus glaber</name>
    <name type="common">Naked mole rat</name>
    <dbReference type="NCBI Taxonomy" id="10181"/>
    <lineage>
        <taxon>Eukaryota</taxon>
        <taxon>Metazoa</taxon>
        <taxon>Chordata</taxon>
        <taxon>Craniata</taxon>
        <taxon>Vertebrata</taxon>
        <taxon>Euteleostomi</taxon>
        <taxon>Mammalia</taxon>
        <taxon>Eutheria</taxon>
        <taxon>Euarchontoglires</taxon>
        <taxon>Glires</taxon>
        <taxon>Rodentia</taxon>
        <taxon>Hystricomorpha</taxon>
        <taxon>Bathyergidae</taxon>
        <taxon>Heterocephalus</taxon>
    </lineage>
</organism>
<name>G5B0K6_HETGA</name>
<dbReference type="InterPro" id="IPR008978">
    <property type="entry name" value="HSP20-like_chaperone"/>
</dbReference>
<dbReference type="GO" id="GO:0005634">
    <property type="term" value="C:nucleus"/>
    <property type="evidence" value="ECO:0007669"/>
    <property type="project" value="TreeGrafter"/>
</dbReference>
<dbReference type="Gene3D" id="2.60.40.790">
    <property type="match status" value="1"/>
</dbReference>
<evidence type="ECO:0000256" key="1">
    <source>
        <dbReference type="SAM" id="MobiDB-lite"/>
    </source>
</evidence>